<dbReference type="Proteomes" id="UP000250235">
    <property type="component" value="Unassembled WGS sequence"/>
</dbReference>
<evidence type="ECO:0000313" key="2">
    <source>
        <dbReference type="Proteomes" id="UP000250235"/>
    </source>
</evidence>
<dbReference type="GO" id="GO:0016787">
    <property type="term" value="F:hydrolase activity"/>
    <property type="evidence" value="ECO:0007669"/>
    <property type="project" value="UniProtKB-KW"/>
</dbReference>
<proteinExistence type="predicted"/>
<accession>A0A2Z7ARU6</accession>
<protein>
    <submittedName>
        <fullName evidence="1">Alpha/beta hydrolase domain-containing protein 17B</fullName>
    </submittedName>
</protein>
<name>A0A2Z7ARU6_9LAMI</name>
<reference evidence="1 2" key="1">
    <citation type="journal article" date="2015" name="Proc. Natl. Acad. Sci. U.S.A.">
        <title>The resurrection genome of Boea hygrometrica: A blueprint for survival of dehydration.</title>
        <authorList>
            <person name="Xiao L."/>
            <person name="Yang G."/>
            <person name="Zhang L."/>
            <person name="Yang X."/>
            <person name="Zhao S."/>
            <person name="Ji Z."/>
            <person name="Zhou Q."/>
            <person name="Hu M."/>
            <person name="Wang Y."/>
            <person name="Chen M."/>
            <person name="Xu Y."/>
            <person name="Jin H."/>
            <person name="Xiao X."/>
            <person name="Hu G."/>
            <person name="Bao F."/>
            <person name="Hu Y."/>
            <person name="Wan P."/>
            <person name="Li L."/>
            <person name="Deng X."/>
            <person name="Kuang T."/>
            <person name="Xiang C."/>
            <person name="Zhu J.K."/>
            <person name="Oliver M.J."/>
            <person name="He Y."/>
        </authorList>
    </citation>
    <scope>NUCLEOTIDE SEQUENCE [LARGE SCALE GENOMIC DNA]</scope>
    <source>
        <strain evidence="2">cv. XS01</strain>
    </source>
</reference>
<sequence length="99" mass="11023">MGEMTSSMSAKFAFFPPNPLSYEVVNDEGTGLLQLSPFPHRESVEIMKLPTRRGMKIVAVYVRYPMATSTLLCSHGNAAVCTKTKFPRSKAEMRAQTYS</sequence>
<evidence type="ECO:0000313" key="1">
    <source>
        <dbReference type="EMBL" id="KZV24614.1"/>
    </source>
</evidence>
<organism evidence="1 2">
    <name type="scientific">Dorcoceras hygrometricum</name>
    <dbReference type="NCBI Taxonomy" id="472368"/>
    <lineage>
        <taxon>Eukaryota</taxon>
        <taxon>Viridiplantae</taxon>
        <taxon>Streptophyta</taxon>
        <taxon>Embryophyta</taxon>
        <taxon>Tracheophyta</taxon>
        <taxon>Spermatophyta</taxon>
        <taxon>Magnoliopsida</taxon>
        <taxon>eudicotyledons</taxon>
        <taxon>Gunneridae</taxon>
        <taxon>Pentapetalae</taxon>
        <taxon>asterids</taxon>
        <taxon>lamiids</taxon>
        <taxon>Lamiales</taxon>
        <taxon>Gesneriaceae</taxon>
        <taxon>Didymocarpoideae</taxon>
        <taxon>Trichosporeae</taxon>
        <taxon>Loxocarpinae</taxon>
        <taxon>Dorcoceras</taxon>
    </lineage>
</organism>
<keyword evidence="2" id="KW-1185">Reference proteome</keyword>
<dbReference type="OrthoDB" id="446723at2759"/>
<dbReference type="AlphaFoldDB" id="A0A2Z7ARU6"/>
<dbReference type="EMBL" id="KV012576">
    <property type="protein sequence ID" value="KZV24614.1"/>
    <property type="molecule type" value="Genomic_DNA"/>
</dbReference>
<gene>
    <name evidence="1" type="ORF">F511_06440</name>
</gene>
<keyword evidence="1" id="KW-0378">Hydrolase</keyword>